<reference evidence="2 3" key="1">
    <citation type="journal article" date="2015" name="Sci. Rep.">
        <title>Genome of the facultative scuticociliatosis pathogen Pseudocohnilembus persalinus provides insight into its virulence through horizontal gene transfer.</title>
        <authorList>
            <person name="Xiong J."/>
            <person name="Wang G."/>
            <person name="Cheng J."/>
            <person name="Tian M."/>
            <person name="Pan X."/>
            <person name="Warren A."/>
            <person name="Jiang C."/>
            <person name="Yuan D."/>
            <person name="Miao W."/>
        </authorList>
    </citation>
    <scope>NUCLEOTIDE SEQUENCE [LARGE SCALE GENOMIC DNA]</scope>
    <source>
        <strain evidence="2">36N120E</strain>
    </source>
</reference>
<name>A0A0V0QWR6_PSEPJ</name>
<sequence>MEGEKNKKEENIEQKTEENKLKKEQENKKQQEDEEDDDLDQGLDDFDDDKKLDVTLSEKDPQDDEDFDPQTDKEFQEFMKQMKDGLGLGEDEQGLGDVGGMVSQLLQGLSGQQQEGQNKQGNNNNKDNNKSDDMFKNFDQNGDFMDQLADNLLKEFMDKDILLEPLKDAKENYSKYLEENEGKIDEKDYDKYVNQLACIDEILEIIDKDPNNKQDMIAKFEKMQEFGTPPPELLASWKNSPFQAFAQMAGQQKQEGQQQQEQGGNPFEQMFKQQGGGDGQQPDCNIF</sequence>
<gene>
    <name evidence="2" type="ORF">PPERSA_11457</name>
</gene>
<dbReference type="OMA" id="YEPMKEM"/>
<dbReference type="PANTHER" id="PTHR12774">
    <property type="entry name" value="PEROXISOMAL BIOGENESIS FACTOR 19"/>
    <property type="match status" value="1"/>
</dbReference>
<keyword evidence="3" id="KW-1185">Reference proteome</keyword>
<comment type="caution">
    <text evidence="2">The sequence shown here is derived from an EMBL/GenBank/DDBJ whole genome shotgun (WGS) entry which is preliminary data.</text>
</comment>
<dbReference type="GO" id="GO:0033328">
    <property type="term" value="F:peroxisome membrane targeting sequence binding"/>
    <property type="evidence" value="ECO:0007669"/>
    <property type="project" value="TreeGrafter"/>
</dbReference>
<dbReference type="PANTHER" id="PTHR12774:SF2">
    <property type="entry name" value="PEROXISOMAL BIOGENESIS FACTOR 19"/>
    <property type="match status" value="1"/>
</dbReference>
<evidence type="ECO:0000313" key="2">
    <source>
        <dbReference type="EMBL" id="KRX06812.1"/>
    </source>
</evidence>
<dbReference type="InterPro" id="IPR006708">
    <property type="entry name" value="Pex19"/>
</dbReference>
<dbReference type="GO" id="GO:0045046">
    <property type="term" value="P:protein import into peroxisome membrane"/>
    <property type="evidence" value="ECO:0007669"/>
    <property type="project" value="TreeGrafter"/>
</dbReference>
<dbReference type="AlphaFoldDB" id="A0A0V0QWR6"/>
<accession>A0A0V0QWR6</accession>
<organism evidence="2 3">
    <name type="scientific">Pseudocohnilembus persalinus</name>
    <name type="common">Ciliate</name>
    <dbReference type="NCBI Taxonomy" id="266149"/>
    <lineage>
        <taxon>Eukaryota</taxon>
        <taxon>Sar</taxon>
        <taxon>Alveolata</taxon>
        <taxon>Ciliophora</taxon>
        <taxon>Intramacronucleata</taxon>
        <taxon>Oligohymenophorea</taxon>
        <taxon>Scuticociliatia</taxon>
        <taxon>Philasterida</taxon>
        <taxon>Pseudocohnilembidae</taxon>
        <taxon>Pseudocohnilembus</taxon>
    </lineage>
</organism>
<dbReference type="InterPro" id="IPR038322">
    <property type="entry name" value="Pex19_C_sf"/>
</dbReference>
<feature type="compositionally biased region" description="Basic and acidic residues" evidence="1">
    <location>
        <begin position="70"/>
        <end position="83"/>
    </location>
</feature>
<dbReference type="GO" id="GO:0005778">
    <property type="term" value="C:peroxisomal membrane"/>
    <property type="evidence" value="ECO:0007669"/>
    <property type="project" value="TreeGrafter"/>
</dbReference>
<protein>
    <recommendedName>
        <fullName evidence="4">Pex19 protein</fullName>
    </recommendedName>
</protein>
<feature type="compositionally biased region" description="Low complexity" evidence="1">
    <location>
        <begin position="103"/>
        <end position="126"/>
    </location>
</feature>
<feature type="compositionally biased region" description="Basic and acidic residues" evidence="1">
    <location>
        <begin position="1"/>
        <end position="31"/>
    </location>
</feature>
<dbReference type="Proteomes" id="UP000054937">
    <property type="component" value="Unassembled WGS sequence"/>
</dbReference>
<dbReference type="OrthoDB" id="21292at2759"/>
<feature type="compositionally biased region" description="Basic and acidic residues" evidence="1">
    <location>
        <begin position="127"/>
        <end position="136"/>
    </location>
</feature>
<feature type="compositionally biased region" description="Low complexity" evidence="1">
    <location>
        <begin position="250"/>
        <end position="264"/>
    </location>
</feature>
<dbReference type="EMBL" id="LDAU01000091">
    <property type="protein sequence ID" value="KRX06812.1"/>
    <property type="molecule type" value="Genomic_DNA"/>
</dbReference>
<feature type="compositionally biased region" description="Acidic residues" evidence="1">
    <location>
        <begin position="32"/>
        <end position="47"/>
    </location>
</feature>
<evidence type="ECO:0000313" key="3">
    <source>
        <dbReference type="Proteomes" id="UP000054937"/>
    </source>
</evidence>
<evidence type="ECO:0008006" key="4">
    <source>
        <dbReference type="Google" id="ProtNLM"/>
    </source>
</evidence>
<proteinExistence type="predicted"/>
<feature type="region of interest" description="Disordered" evidence="1">
    <location>
        <begin position="1"/>
        <end position="140"/>
    </location>
</feature>
<feature type="compositionally biased region" description="Basic and acidic residues" evidence="1">
    <location>
        <begin position="48"/>
        <end position="60"/>
    </location>
</feature>
<evidence type="ECO:0000256" key="1">
    <source>
        <dbReference type="SAM" id="MobiDB-lite"/>
    </source>
</evidence>
<dbReference type="Pfam" id="PF04614">
    <property type="entry name" value="Pex19"/>
    <property type="match status" value="1"/>
</dbReference>
<dbReference type="Gene3D" id="1.20.120.900">
    <property type="entry name" value="Pex19, mPTS binding domain"/>
    <property type="match status" value="1"/>
</dbReference>
<feature type="region of interest" description="Disordered" evidence="1">
    <location>
        <begin position="247"/>
        <end position="287"/>
    </location>
</feature>
<dbReference type="InParanoid" id="A0A0V0QWR6"/>